<evidence type="ECO:0000313" key="7">
    <source>
        <dbReference type="EMBL" id="KAK7243116.1"/>
    </source>
</evidence>
<evidence type="ECO:0000259" key="6">
    <source>
        <dbReference type="Pfam" id="PF01545"/>
    </source>
</evidence>
<keyword evidence="5" id="KW-0472">Membrane</keyword>
<comment type="caution">
    <text evidence="7">The sequence shown here is derived from an EMBL/GenBank/DDBJ whole genome shotgun (WGS) entry which is preliminary data.</text>
</comment>
<accession>A0AAN9E060</accession>
<protein>
    <recommendedName>
        <fullName evidence="6">Cation efflux protein transmembrane domain-containing protein</fullName>
    </recommendedName>
</protein>
<keyword evidence="2" id="KW-0812">Transmembrane</keyword>
<dbReference type="PANTHER" id="PTHR11562">
    <property type="entry name" value="CATION EFFLUX PROTEIN/ ZINC TRANSPORTER"/>
    <property type="match status" value="1"/>
</dbReference>
<dbReference type="GO" id="GO:0005385">
    <property type="term" value="F:zinc ion transmembrane transporter activity"/>
    <property type="evidence" value="ECO:0007669"/>
    <property type="project" value="TreeGrafter"/>
</dbReference>
<evidence type="ECO:0000256" key="2">
    <source>
        <dbReference type="ARBA" id="ARBA00022692"/>
    </source>
</evidence>
<dbReference type="SUPFAM" id="SSF161111">
    <property type="entry name" value="Cation efflux protein transmembrane domain-like"/>
    <property type="match status" value="1"/>
</dbReference>
<keyword evidence="4" id="KW-1133">Transmembrane helix</keyword>
<keyword evidence="3" id="KW-0813">Transport</keyword>
<dbReference type="Gene3D" id="1.20.1510.10">
    <property type="entry name" value="Cation efflux protein transmembrane domain"/>
    <property type="match status" value="1"/>
</dbReference>
<dbReference type="InterPro" id="IPR058533">
    <property type="entry name" value="Cation_efflux_TM"/>
</dbReference>
<keyword evidence="3" id="KW-0862">Zinc</keyword>
<dbReference type="InterPro" id="IPR050681">
    <property type="entry name" value="CDF/SLC30A"/>
</dbReference>
<name>A0AAN9E060_CROPI</name>
<dbReference type="Pfam" id="PF01545">
    <property type="entry name" value="Cation_efflux"/>
    <property type="match status" value="1"/>
</dbReference>
<evidence type="ECO:0000256" key="4">
    <source>
        <dbReference type="ARBA" id="ARBA00022989"/>
    </source>
</evidence>
<dbReference type="InterPro" id="IPR027469">
    <property type="entry name" value="Cation_efflux_TMD_sf"/>
</dbReference>
<sequence>MDAQSSGAQVIETSGDIPNVTNVAVFAISLFSLRASGLEATPHQSYGFFRIEIIGALVSIQMIWLQDGILVHEAIDRIISDPHEVDGVSNEPIT</sequence>
<dbReference type="Proteomes" id="UP001372338">
    <property type="component" value="Unassembled WGS sequence"/>
</dbReference>
<evidence type="ECO:0000256" key="3">
    <source>
        <dbReference type="ARBA" id="ARBA00022906"/>
    </source>
</evidence>
<gene>
    <name evidence="7" type="ORF">RIF29_37902</name>
</gene>
<dbReference type="GO" id="GO:0005886">
    <property type="term" value="C:plasma membrane"/>
    <property type="evidence" value="ECO:0007669"/>
    <property type="project" value="TreeGrafter"/>
</dbReference>
<proteinExistence type="predicted"/>
<dbReference type="PANTHER" id="PTHR11562:SF17">
    <property type="entry name" value="RE54080P-RELATED"/>
    <property type="match status" value="1"/>
</dbReference>
<feature type="domain" description="Cation efflux protein transmembrane" evidence="6">
    <location>
        <begin position="20"/>
        <end position="86"/>
    </location>
</feature>
<dbReference type="EMBL" id="JAYWIO010000008">
    <property type="protein sequence ID" value="KAK7243116.1"/>
    <property type="molecule type" value="Genomic_DNA"/>
</dbReference>
<organism evidence="7 8">
    <name type="scientific">Crotalaria pallida</name>
    <name type="common">Smooth rattlebox</name>
    <name type="synonym">Crotalaria striata</name>
    <dbReference type="NCBI Taxonomy" id="3830"/>
    <lineage>
        <taxon>Eukaryota</taxon>
        <taxon>Viridiplantae</taxon>
        <taxon>Streptophyta</taxon>
        <taxon>Embryophyta</taxon>
        <taxon>Tracheophyta</taxon>
        <taxon>Spermatophyta</taxon>
        <taxon>Magnoliopsida</taxon>
        <taxon>eudicotyledons</taxon>
        <taxon>Gunneridae</taxon>
        <taxon>Pentapetalae</taxon>
        <taxon>rosids</taxon>
        <taxon>fabids</taxon>
        <taxon>Fabales</taxon>
        <taxon>Fabaceae</taxon>
        <taxon>Papilionoideae</taxon>
        <taxon>50 kb inversion clade</taxon>
        <taxon>genistoids sensu lato</taxon>
        <taxon>core genistoids</taxon>
        <taxon>Crotalarieae</taxon>
        <taxon>Crotalaria</taxon>
    </lineage>
</organism>
<reference evidence="7 8" key="1">
    <citation type="submission" date="2024-01" db="EMBL/GenBank/DDBJ databases">
        <title>The genomes of 5 underutilized Papilionoideae crops provide insights into root nodulation and disease resistanc.</title>
        <authorList>
            <person name="Yuan L."/>
        </authorList>
    </citation>
    <scope>NUCLEOTIDE SEQUENCE [LARGE SCALE GENOMIC DNA]</scope>
    <source>
        <strain evidence="7">ZHUSHIDOU_FW_LH</strain>
        <tissue evidence="7">Leaf</tissue>
    </source>
</reference>
<keyword evidence="8" id="KW-1185">Reference proteome</keyword>
<evidence type="ECO:0000256" key="5">
    <source>
        <dbReference type="ARBA" id="ARBA00023136"/>
    </source>
</evidence>
<keyword evidence="3" id="KW-0406">Ion transport</keyword>
<evidence type="ECO:0000313" key="8">
    <source>
        <dbReference type="Proteomes" id="UP001372338"/>
    </source>
</evidence>
<comment type="subcellular location">
    <subcellularLocation>
        <location evidence="1">Membrane</location>
        <topology evidence="1">Multi-pass membrane protein</topology>
    </subcellularLocation>
</comment>
<keyword evidence="3" id="KW-0864">Zinc transport</keyword>
<evidence type="ECO:0000256" key="1">
    <source>
        <dbReference type="ARBA" id="ARBA00004141"/>
    </source>
</evidence>
<dbReference type="AlphaFoldDB" id="A0AAN9E060"/>